<evidence type="ECO:0000259" key="7">
    <source>
        <dbReference type="PROSITE" id="PS51469"/>
    </source>
</evidence>
<keyword evidence="4 6" id="KW-0472">Membrane</keyword>
<organism evidence="8 9">
    <name type="scientific">Brachionus calyciflorus</name>
    <dbReference type="NCBI Taxonomy" id="104777"/>
    <lineage>
        <taxon>Eukaryota</taxon>
        <taxon>Metazoa</taxon>
        <taxon>Spiralia</taxon>
        <taxon>Gnathifera</taxon>
        <taxon>Rotifera</taxon>
        <taxon>Eurotatoria</taxon>
        <taxon>Monogononta</taxon>
        <taxon>Pseudotrocha</taxon>
        <taxon>Ploima</taxon>
        <taxon>Brachionidae</taxon>
        <taxon>Brachionus</taxon>
    </lineage>
</organism>
<evidence type="ECO:0000256" key="3">
    <source>
        <dbReference type="ARBA" id="ARBA00022989"/>
    </source>
</evidence>
<dbReference type="EMBL" id="CAJNOC010001117">
    <property type="protein sequence ID" value="CAF0836473.1"/>
    <property type="molecule type" value="Genomic_DNA"/>
</dbReference>
<dbReference type="InterPro" id="IPR012919">
    <property type="entry name" value="SUN_dom"/>
</dbReference>
<comment type="subcellular location">
    <subcellularLocation>
        <location evidence="1">Endomembrane system</location>
    </subcellularLocation>
</comment>
<evidence type="ECO:0000256" key="4">
    <source>
        <dbReference type="ARBA" id="ARBA00023136"/>
    </source>
</evidence>
<dbReference type="GO" id="GO:0012505">
    <property type="term" value="C:endomembrane system"/>
    <property type="evidence" value="ECO:0007669"/>
    <property type="project" value="UniProtKB-SubCell"/>
</dbReference>
<dbReference type="Proteomes" id="UP000663879">
    <property type="component" value="Unassembled WGS sequence"/>
</dbReference>
<sequence>MKSIYGFLKVYTLILILSFVWGILHNEMINENTEIIPDTNNQVPETPSQDKIQSNENSDQLLQSSTIASATEPSVPSDAKTQASIVQNVIVNKAEMLSFEEWKEMKLKDETQNKVNIPISSKPVHDSKDQKIEILQRRKNYASLHCGAKLIANNKESSNPSHILTESKDDYMLNSCSSKVWFIIELCEAIKLNEIQIANFELFSNVPRQFKIYASERFIPSSNNNWPSKYFLGTFEANNTRNLQTFTLKDSLESKLETSDLKEKSDVVYVKYVKFEMLSHYGNEHYCPLSVVRIFGTSLNDDEEGAVEDLPLNLEVNENLKKEYKILDDTLTTTTNNKEKPKFFQLSSIFLTNIISAFLGEKFKFPNFFSKNSNSNLSEPPSETINLLPENDTHTPVSLNLIDRKLVLNTDMHRILCFTSSVSLRHCCQCPNEASQNEINNQLNENSSFNFYSSSQYCSYYYLMITSAQARSNSSLLTKYLEHIKPFQEQNLTNNFTQFSLNNIQYYILNEWLDNQTLSSRPMSNKLESLNDDSNILVKTNETLESVKDKLEPESIDIKKKETDKEAQIEIETKSEIINKTESVPEVASETIINLEDSETGTQSSSTLVTPTITPASISNEKNALFARLTNRIKMLELNMSLSSQYLEKLSVHYRKQMDEMQKAFNLTTSALIDTIRVADERDIKQNEKIILIEKKIDKIEKSLVEVDIFLNEVKLQTYALKWTAIIVLFSVIFIEMTRCCRRKGHSIEKKIIEKNEPLNLDVLIEQKCKELLEKQEENFRKRLEFIEEFYKSNQIKCENLESSAIKEVGSHNITTRLSSTIAVVAAIISKNDET</sequence>
<reference evidence="8" key="1">
    <citation type="submission" date="2021-02" db="EMBL/GenBank/DDBJ databases">
        <authorList>
            <person name="Nowell W R."/>
        </authorList>
    </citation>
    <scope>NUCLEOTIDE SEQUENCE</scope>
    <source>
        <strain evidence="8">Ploen Becks lab</strain>
    </source>
</reference>
<dbReference type="AlphaFoldDB" id="A0A813VGX2"/>
<keyword evidence="3 6" id="KW-1133">Transmembrane helix</keyword>
<dbReference type="Gene3D" id="2.60.120.260">
    <property type="entry name" value="Galactose-binding domain-like"/>
    <property type="match status" value="1"/>
</dbReference>
<protein>
    <recommendedName>
        <fullName evidence="7">SUN domain-containing protein</fullName>
    </recommendedName>
</protein>
<accession>A0A813VGX2</accession>
<keyword evidence="9" id="KW-1185">Reference proteome</keyword>
<feature type="transmembrane region" description="Helical" evidence="6">
    <location>
        <begin position="7"/>
        <end position="24"/>
    </location>
</feature>
<dbReference type="GO" id="GO:0016020">
    <property type="term" value="C:membrane"/>
    <property type="evidence" value="ECO:0007669"/>
    <property type="project" value="InterPro"/>
</dbReference>
<evidence type="ECO:0000256" key="5">
    <source>
        <dbReference type="SAM" id="MobiDB-lite"/>
    </source>
</evidence>
<evidence type="ECO:0000313" key="9">
    <source>
        <dbReference type="Proteomes" id="UP000663879"/>
    </source>
</evidence>
<evidence type="ECO:0000256" key="2">
    <source>
        <dbReference type="ARBA" id="ARBA00022692"/>
    </source>
</evidence>
<dbReference type="OrthoDB" id="266334at2759"/>
<dbReference type="GO" id="GO:0005737">
    <property type="term" value="C:cytoplasm"/>
    <property type="evidence" value="ECO:0007669"/>
    <property type="project" value="TreeGrafter"/>
</dbReference>
<dbReference type="Pfam" id="PF07738">
    <property type="entry name" value="Sad1_UNC"/>
    <property type="match status" value="1"/>
</dbReference>
<dbReference type="GO" id="GO:0034975">
    <property type="term" value="P:protein folding in endoplasmic reticulum"/>
    <property type="evidence" value="ECO:0007669"/>
    <property type="project" value="TreeGrafter"/>
</dbReference>
<gene>
    <name evidence="8" type="ORF">OXX778_LOCUS8233</name>
</gene>
<evidence type="ECO:0000256" key="1">
    <source>
        <dbReference type="ARBA" id="ARBA00004308"/>
    </source>
</evidence>
<dbReference type="InterPro" id="IPR045120">
    <property type="entry name" value="Suco/Slp1-like"/>
</dbReference>
<feature type="region of interest" description="Disordered" evidence="5">
    <location>
        <begin position="36"/>
        <end position="62"/>
    </location>
</feature>
<evidence type="ECO:0000313" key="8">
    <source>
        <dbReference type="EMBL" id="CAF0836473.1"/>
    </source>
</evidence>
<keyword evidence="2 6" id="KW-0812">Transmembrane</keyword>
<dbReference type="PANTHER" id="PTHR12953">
    <property type="entry name" value="MEMBRANE PROTEIN CH1 RELATED"/>
    <property type="match status" value="1"/>
</dbReference>
<comment type="caution">
    <text evidence="8">The sequence shown here is derived from an EMBL/GenBank/DDBJ whole genome shotgun (WGS) entry which is preliminary data.</text>
</comment>
<dbReference type="PROSITE" id="PS51469">
    <property type="entry name" value="SUN"/>
    <property type="match status" value="1"/>
</dbReference>
<evidence type="ECO:0000256" key="6">
    <source>
        <dbReference type="SAM" id="Phobius"/>
    </source>
</evidence>
<name>A0A813VGX2_9BILA</name>
<proteinExistence type="predicted"/>
<feature type="domain" description="SUN" evidence="7">
    <location>
        <begin position="113"/>
        <end position="299"/>
    </location>
</feature>
<dbReference type="PANTHER" id="PTHR12953:SF0">
    <property type="entry name" value="SUN DOMAIN-CONTAINING OSSIFICATION FACTOR"/>
    <property type="match status" value="1"/>
</dbReference>